<feature type="region of interest" description="Disordered" evidence="1">
    <location>
        <begin position="55"/>
        <end position="87"/>
    </location>
</feature>
<protein>
    <submittedName>
        <fullName evidence="3">Uncharacterized protein</fullName>
    </submittedName>
</protein>
<dbReference type="InParanoid" id="A0A2H3EN00"/>
<dbReference type="EMBL" id="KZ293644">
    <property type="protein sequence ID" value="PBL04523.1"/>
    <property type="molecule type" value="Genomic_DNA"/>
</dbReference>
<evidence type="ECO:0000313" key="3">
    <source>
        <dbReference type="EMBL" id="PBL04523.1"/>
    </source>
</evidence>
<feature type="signal peptide" evidence="2">
    <location>
        <begin position="1"/>
        <end position="19"/>
    </location>
</feature>
<dbReference type="AlphaFoldDB" id="A0A2H3EN00"/>
<proteinExistence type="predicted"/>
<dbReference type="Proteomes" id="UP000217790">
    <property type="component" value="Unassembled WGS sequence"/>
</dbReference>
<organism evidence="3 4">
    <name type="scientific">Armillaria gallica</name>
    <name type="common">Bulbous honey fungus</name>
    <name type="synonym">Armillaria bulbosa</name>
    <dbReference type="NCBI Taxonomy" id="47427"/>
    <lineage>
        <taxon>Eukaryota</taxon>
        <taxon>Fungi</taxon>
        <taxon>Dikarya</taxon>
        <taxon>Basidiomycota</taxon>
        <taxon>Agaricomycotina</taxon>
        <taxon>Agaricomycetes</taxon>
        <taxon>Agaricomycetidae</taxon>
        <taxon>Agaricales</taxon>
        <taxon>Marasmiineae</taxon>
        <taxon>Physalacriaceae</taxon>
        <taxon>Armillaria</taxon>
    </lineage>
</organism>
<evidence type="ECO:0000256" key="1">
    <source>
        <dbReference type="SAM" id="MobiDB-lite"/>
    </source>
</evidence>
<reference evidence="4" key="1">
    <citation type="journal article" date="2017" name="Nat. Ecol. Evol.">
        <title>Genome expansion and lineage-specific genetic innovations in the forest pathogenic fungi Armillaria.</title>
        <authorList>
            <person name="Sipos G."/>
            <person name="Prasanna A.N."/>
            <person name="Walter M.C."/>
            <person name="O'Connor E."/>
            <person name="Balint B."/>
            <person name="Krizsan K."/>
            <person name="Kiss B."/>
            <person name="Hess J."/>
            <person name="Varga T."/>
            <person name="Slot J."/>
            <person name="Riley R."/>
            <person name="Boka B."/>
            <person name="Rigling D."/>
            <person name="Barry K."/>
            <person name="Lee J."/>
            <person name="Mihaltcheva S."/>
            <person name="LaButti K."/>
            <person name="Lipzen A."/>
            <person name="Waldron R."/>
            <person name="Moloney N.M."/>
            <person name="Sperisen C."/>
            <person name="Kredics L."/>
            <person name="Vagvoelgyi C."/>
            <person name="Patrignani A."/>
            <person name="Fitzpatrick D."/>
            <person name="Nagy I."/>
            <person name="Doyle S."/>
            <person name="Anderson J.B."/>
            <person name="Grigoriev I.V."/>
            <person name="Gueldener U."/>
            <person name="Muensterkoetter M."/>
            <person name="Nagy L.G."/>
        </authorList>
    </citation>
    <scope>NUCLEOTIDE SEQUENCE [LARGE SCALE GENOMIC DNA]</scope>
    <source>
        <strain evidence="4">Ar21-2</strain>
    </source>
</reference>
<accession>A0A2H3EN00</accession>
<gene>
    <name evidence="3" type="ORF">ARMGADRAFT_1022923</name>
</gene>
<name>A0A2H3EN00_ARMGA</name>
<keyword evidence="4" id="KW-1185">Reference proteome</keyword>
<sequence length="123" mass="13688">MRVLSIVSATLITAPLVMALHKTELLDEHRLLPLLLHDEEIKTLQSYAEKHCRRVAADDPIGTGGRKASDPEDVRHESDESTDETRMLTVEMSTQRAKSVGISVDQYVVFVDGVKAGLRQGYE</sequence>
<keyword evidence="2" id="KW-0732">Signal</keyword>
<evidence type="ECO:0000313" key="4">
    <source>
        <dbReference type="Proteomes" id="UP000217790"/>
    </source>
</evidence>
<feature type="chain" id="PRO_5013648661" evidence="2">
    <location>
        <begin position="20"/>
        <end position="123"/>
    </location>
</feature>
<feature type="compositionally biased region" description="Basic and acidic residues" evidence="1">
    <location>
        <begin position="67"/>
        <end position="86"/>
    </location>
</feature>
<evidence type="ECO:0000256" key="2">
    <source>
        <dbReference type="SAM" id="SignalP"/>
    </source>
</evidence>